<dbReference type="OrthoDB" id="5985221at2759"/>
<dbReference type="PROSITE" id="PS50011">
    <property type="entry name" value="PROTEIN_KINASE_DOM"/>
    <property type="match status" value="1"/>
</dbReference>
<organism evidence="3">
    <name type="scientific">Medioppia subpectinata</name>
    <dbReference type="NCBI Taxonomy" id="1979941"/>
    <lineage>
        <taxon>Eukaryota</taxon>
        <taxon>Metazoa</taxon>
        <taxon>Ecdysozoa</taxon>
        <taxon>Arthropoda</taxon>
        <taxon>Chelicerata</taxon>
        <taxon>Arachnida</taxon>
        <taxon>Acari</taxon>
        <taxon>Acariformes</taxon>
        <taxon>Sarcoptiformes</taxon>
        <taxon>Oribatida</taxon>
        <taxon>Brachypylina</taxon>
        <taxon>Oppioidea</taxon>
        <taxon>Oppiidae</taxon>
        <taxon>Medioppia</taxon>
    </lineage>
</organism>
<evidence type="ECO:0000259" key="2">
    <source>
        <dbReference type="PROSITE" id="PS50011"/>
    </source>
</evidence>
<evidence type="ECO:0000313" key="4">
    <source>
        <dbReference type="Proteomes" id="UP000759131"/>
    </source>
</evidence>
<dbReference type="InterPro" id="IPR000719">
    <property type="entry name" value="Prot_kinase_dom"/>
</dbReference>
<dbReference type="GO" id="GO:0004714">
    <property type="term" value="F:transmembrane receptor protein tyrosine kinase activity"/>
    <property type="evidence" value="ECO:0007669"/>
    <property type="project" value="TreeGrafter"/>
</dbReference>
<feature type="region of interest" description="Disordered" evidence="1">
    <location>
        <begin position="169"/>
        <end position="205"/>
    </location>
</feature>
<reference evidence="3" key="1">
    <citation type="submission" date="2020-11" db="EMBL/GenBank/DDBJ databases">
        <authorList>
            <person name="Tran Van P."/>
        </authorList>
    </citation>
    <scope>NUCLEOTIDE SEQUENCE</scope>
</reference>
<dbReference type="InterPro" id="IPR050122">
    <property type="entry name" value="RTK"/>
</dbReference>
<feature type="compositionally biased region" description="Low complexity" evidence="1">
    <location>
        <begin position="195"/>
        <end position="205"/>
    </location>
</feature>
<dbReference type="GO" id="GO:0043235">
    <property type="term" value="C:receptor complex"/>
    <property type="evidence" value="ECO:0007669"/>
    <property type="project" value="TreeGrafter"/>
</dbReference>
<feature type="compositionally biased region" description="Pro residues" evidence="1">
    <location>
        <begin position="91"/>
        <end position="109"/>
    </location>
</feature>
<feature type="region of interest" description="Disordered" evidence="1">
    <location>
        <begin position="54"/>
        <end position="112"/>
    </location>
</feature>
<dbReference type="PANTHER" id="PTHR24416">
    <property type="entry name" value="TYROSINE-PROTEIN KINASE RECEPTOR"/>
    <property type="match status" value="1"/>
</dbReference>
<dbReference type="PANTHER" id="PTHR24416:SF611">
    <property type="entry name" value="TYROSINE-PROTEIN KINASE TRANSMEMBRANE RECEPTOR ROR"/>
    <property type="match status" value="1"/>
</dbReference>
<dbReference type="CDD" id="cd00180">
    <property type="entry name" value="PKc"/>
    <property type="match status" value="1"/>
</dbReference>
<dbReference type="PRINTS" id="PR01217">
    <property type="entry name" value="PRICHEXTENSN"/>
</dbReference>
<dbReference type="AlphaFoldDB" id="A0A7R9KE54"/>
<dbReference type="SUPFAM" id="SSF56112">
    <property type="entry name" value="Protein kinase-like (PK-like)"/>
    <property type="match status" value="1"/>
</dbReference>
<evidence type="ECO:0000313" key="3">
    <source>
        <dbReference type="EMBL" id="CAD7621222.1"/>
    </source>
</evidence>
<sequence length="567" mass="62885">MARRYGNQPQESPQYALSRIMRTTPTPTTTPRFAPGRYGRTFANLVERMDNLDRPITPATNQSAVRVGGVPQYSYPTPPITPVTGGRRRPPTPPPKPLRGRPTPPPKPPRSLITQRLAQPYREPTPELAPGDEELAQYGAVGGVPAVGHYYGPLGSEYAYPTPLIARVAGGRRRPPTPPPPKPPRLPPTPPPKLPTLGGAVGGVPAVGQDYVPTGATPMLRESQKPWPQLRGRYEFAPDTYQTARTSSTTSGELNVSSDEWPLFGLGRYASYVTARKPVARLQAKTKRDLQKLRGKGFDVAYINAKSLGQGAFGEVFRGGYTDQIEVTKRTPQGRYLRDVKSGDQFAAKYVQFAPDRRASDHLNHFIEKCILKSLRHENIVTYRVAINLGRKVILRSVSGDPSQDIVSYRRAFLVMDCADQGTLKNFGDAGRLTDQVTVQFTRELCTAMAYMHGKGVRHGDVHARNVLVFSAPGGWYTAKWTDFGLAVSRDVFARWGHELTPGVMYKWARADATFLQWYITTYMLDTCKNNPGNVGADLSEVRALDAELKNSKELLTQMMPKYNMFQ</sequence>
<evidence type="ECO:0000256" key="1">
    <source>
        <dbReference type="SAM" id="MobiDB-lite"/>
    </source>
</evidence>
<feature type="compositionally biased region" description="Pro residues" evidence="1">
    <location>
        <begin position="176"/>
        <end position="194"/>
    </location>
</feature>
<proteinExistence type="predicted"/>
<dbReference type="GO" id="GO:0005886">
    <property type="term" value="C:plasma membrane"/>
    <property type="evidence" value="ECO:0007669"/>
    <property type="project" value="TreeGrafter"/>
</dbReference>
<feature type="region of interest" description="Disordered" evidence="1">
    <location>
        <begin position="1"/>
        <end position="37"/>
    </location>
</feature>
<dbReference type="EMBL" id="OC855097">
    <property type="protein sequence ID" value="CAD7621222.1"/>
    <property type="molecule type" value="Genomic_DNA"/>
</dbReference>
<dbReference type="GO" id="GO:0005524">
    <property type="term" value="F:ATP binding"/>
    <property type="evidence" value="ECO:0007669"/>
    <property type="project" value="InterPro"/>
</dbReference>
<gene>
    <name evidence="3" type="ORF">OSB1V03_LOCUS1696</name>
</gene>
<accession>A0A7R9KE54</accession>
<dbReference type="EMBL" id="CAJPIZ010000522">
    <property type="protein sequence ID" value="CAG2101652.1"/>
    <property type="molecule type" value="Genomic_DNA"/>
</dbReference>
<name>A0A7R9KE54_9ACAR</name>
<dbReference type="Proteomes" id="UP000759131">
    <property type="component" value="Unassembled WGS sequence"/>
</dbReference>
<protein>
    <recommendedName>
        <fullName evidence="2">Protein kinase domain-containing protein</fullName>
    </recommendedName>
</protein>
<dbReference type="InterPro" id="IPR001245">
    <property type="entry name" value="Ser-Thr/Tyr_kinase_cat_dom"/>
</dbReference>
<dbReference type="InterPro" id="IPR011009">
    <property type="entry name" value="Kinase-like_dom_sf"/>
</dbReference>
<feature type="domain" description="Protein kinase" evidence="2">
    <location>
        <begin position="302"/>
        <end position="567"/>
    </location>
</feature>
<dbReference type="GO" id="GO:0007169">
    <property type="term" value="P:cell surface receptor protein tyrosine kinase signaling pathway"/>
    <property type="evidence" value="ECO:0007669"/>
    <property type="project" value="TreeGrafter"/>
</dbReference>
<keyword evidence="4" id="KW-1185">Reference proteome</keyword>
<dbReference type="Pfam" id="PF07714">
    <property type="entry name" value="PK_Tyr_Ser-Thr"/>
    <property type="match status" value="1"/>
</dbReference>
<dbReference type="Gene3D" id="1.10.510.10">
    <property type="entry name" value="Transferase(Phosphotransferase) domain 1"/>
    <property type="match status" value="1"/>
</dbReference>